<protein>
    <submittedName>
        <fullName evidence="1">Uncharacterized protein</fullName>
    </submittedName>
</protein>
<gene>
    <name evidence="1" type="ORF">PMAYCL1PPCAC_10189</name>
</gene>
<sequence>CRRWNDLFSQHLAVKSHLPSIKFFSLRIEKIFSLLKLHLIIPQNRKYFGVESKRSRHIAIKSRPHEVVIECDWYRDANCKECLIHLMKRLFLRCSYVEKVEIDIERLEIISRISSKTILKELKISNTCLIAVNKKYILQLTRRVDDLILVLDATQFYFSESDRAFISQAMR</sequence>
<name>A0AAN5CEI8_9BILA</name>
<evidence type="ECO:0000313" key="1">
    <source>
        <dbReference type="EMBL" id="GMR39994.1"/>
    </source>
</evidence>
<organism evidence="1 2">
    <name type="scientific">Pristionchus mayeri</name>
    <dbReference type="NCBI Taxonomy" id="1317129"/>
    <lineage>
        <taxon>Eukaryota</taxon>
        <taxon>Metazoa</taxon>
        <taxon>Ecdysozoa</taxon>
        <taxon>Nematoda</taxon>
        <taxon>Chromadorea</taxon>
        <taxon>Rhabditida</taxon>
        <taxon>Rhabditina</taxon>
        <taxon>Diplogasteromorpha</taxon>
        <taxon>Diplogasteroidea</taxon>
        <taxon>Neodiplogasteridae</taxon>
        <taxon>Pristionchus</taxon>
    </lineage>
</organism>
<feature type="non-terminal residue" evidence="1">
    <location>
        <position position="1"/>
    </location>
</feature>
<evidence type="ECO:0000313" key="2">
    <source>
        <dbReference type="Proteomes" id="UP001328107"/>
    </source>
</evidence>
<keyword evidence="2" id="KW-1185">Reference proteome</keyword>
<reference evidence="2" key="1">
    <citation type="submission" date="2022-10" db="EMBL/GenBank/DDBJ databases">
        <title>Genome assembly of Pristionchus species.</title>
        <authorList>
            <person name="Yoshida K."/>
            <person name="Sommer R.J."/>
        </authorList>
    </citation>
    <scope>NUCLEOTIDE SEQUENCE [LARGE SCALE GENOMIC DNA]</scope>
    <source>
        <strain evidence="2">RS5460</strain>
    </source>
</reference>
<dbReference type="Proteomes" id="UP001328107">
    <property type="component" value="Unassembled WGS sequence"/>
</dbReference>
<dbReference type="EMBL" id="BTRK01000003">
    <property type="protein sequence ID" value="GMR39994.1"/>
    <property type="molecule type" value="Genomic_DNA"/>
</dbReference>
<proteinExistence type="predicted"/>
<feature type="non-terminal residue" evidence="1">
    <location>
        <position position="171"/>
    </location>
</feature>
<dbReference type="AlphaFoldDB" id="A0AAN5CEI8"/>
<comment type="caution">
    <text evidence="1">The sequence shown here is derived from an EMBL/GenBank/DDBJ whole genome shotgun (WGS) entry which is preliminary data.</text>
</comment>
<accession>A0AAN5CEI8</accession>